<protein>
    <submittedName>
        <fullName evidence="2">Uncharacterized protein</fullName>
    </submittedName>
</protein>
<gene>
    <name evidence="2" type="ORF">IV203_006430</name>
</gene>
<feature type="region of interest" description="Disordered" evidence="1">
    <location>
        <begin position="309"/>
        <end position="334"/>
    </location>
</feature>
<evidence type="ECO:0000313" key="2">
    <source>
        <dbReference type="EMBL" id="KAG7340026.1"/>
    </source>
</evidence>
<dbReference type="AlphaFoldDB" id="A0A9K3KAK3"/>
<evidence type="ECO:0000313" key="3">
    <source>
        <dbReference type="Proteomes" id="UP000693970"/>
    </source>
</evidence>
<proteinExistence type="predicted"/>
<feature type="region of interest" description="Disordered" evidence="1">
    <location>
        <begin position="411"/>
        <end position="458"/>
    </location>
</feature>
<dbReference type="EMBL" id="JAGRRH010000028">
    <property type="protein sequence ID" value="KAG7340026.1"/>
    <property type="molecule type" value="Genomic_DNA"/>
</dbReference>
<name>A0A9K3KAK3_9STRA</name>
<feature type="compositionally biased region" description="Low complexity" evidence="1">
    <location>
        <begin position="411"/>
        <end position="420"/>
    </location>
</feature>
<keyword evidence="3" id="KW-1185">Reference proteome</keyword>
<accession>A0A9K3KAK3</accession>
<feature type="region of interest" description="Disordered" evidence="1">
    <location>
        <begin position="20"/>
        <end position="65"/>
    </location>
</feature>
<sequence length="458" mass="50897">MASSLSSFQVGSTVRIRRISASSSATSSETVQNNDNGTGTVRAMVADYDDGDGNDDDNNDNNNDENAMYTLFVEPTSVQPIAPCSTRDFLIVPNITDSNSNTNNNTPEVIVSRKDIQQLLPFEQQLIDETDTTTSHYRNDDTDHTSVEIWKERGDALLRLGDASAAASYYERGLFQSSRVTVGGTVVISLDGFPKIADVDCIDTSQQVQQQDQDQQQQLLDISIVDTGEERTISRSDVLLGIWENDTQQLQERMLLNLSRCMLQLADIESNEFVVQSNNNRTKYLKAAVLATTLVVTLASFHDTQQQQQQQQQLQTYGQQTSSSSPLPSPDSLTTNAQTALILRIKAQTALSKWKQAKQDANKLIKAGNSQQGNKLLQSIERKRNLALQLDKRLAKQMCRLVQSTTTTAITNTHTNNTSDGTDDDGHDDGHGHDDDDDDDDPPTLSTNQQKKNRKWFW</sequence>
<organism evidence="2 3">
    <name type="scientific">Nitzschia inconspicua</name>
    <dbReference type="NCBI Taxonomy" id="303405"/>
    <lineage>
        <taxon>Eukaryota</taxon>
        <taxon>Sar</taxon>
        <taxon>Stramenopiles</taxon>
        <taxon>Ochrophyta</taxon>
        <taxon>Bacillariophyta</taxon>
        <taxon>Bacillariophyceae</taxon>
        <taxon>Bacillariophycidae</taxon>
        <taxon>Bacillariales</taxon>
        <taxon>Bacillariaceae</taxon>
        <taxon>Nitzschia</taxon>
    </lineage>
</organism>
<dbReference type="OrthoDB" id="48214at2759"/>
<reference evidence="2" key="2">
    <citation type="submission" date="2021-04" db="EMBL/GenBank/DDBJ databases">
        <authorList>
            <person name="Podell S."/>
        </authorList>
    </citation>
    <scope>NUCLEOTIDE SEQUENCE</scope>
    <source>
        <strain evidence="2">Hildebrandi</strain>
    </source>
</reference>
<feature type="compositionally biased region" description="Low complexity" evidence="1">
    <location>
        <begin position="20"/>
        <end position="31"/>
    </location>
</feature>
<comment type="caution">
    <text evidence="2">The sequence shown here is derived from an EMBL/GenBank/DDBJ whole genome shotgun (WGS) entry which is preliminary data.</text>
</comment>
<feature type="compositionally biased region" description="Acidic residues" evidence="1">
    <location>
        <begin position="47"/>
        <end position="63"/>
    </location>
</feature>
<reference evidence="2" key="1">
    <citation type="journal article" date="2021" name="Sci. Rep.">
        <title>Diploid genomic architecture of Nitzschia inconspicua, an elite biomass production diatom.</title>
        <authorList>
            <person name="Oliver A."/>
            <person name="Podell S."/>
            <person name="Pinowska A."/>
            <person name="Traller J.C."/>
            <person name="Smith S.R."/>
            <person name="McClure R."/>
            <person name="Beliaev A."/>
            <person name="Bohutskyi P."/>
            <person name="Hill E.A."/>
            <person name="Rabines A."/>
            <person name="Zheng H."/>
            <person name="Allen L.Z."/>
            <person name="Kuo A."/>
            <person name="Grigoriev I.V."/>
            <person name="Allen A.E."/>
            <person name="Hazlebeck D."/>
            <person name="Allen E.E."/>
        </authorList>
    </citation>
    <scope>NUCLEOTIDE SEQUENCE</scope>
    <source>
        <strain evidence="2">Hildebrandi</strain>
    </source>
</reference>
<dbReference type="Proteomes" id="UP000693970">
    <property type="component" value="Unassembled WGS sequence"/>
</dbReference>
<evidence type="ECO:0000256" key="1">
    <source>
        <dbReference type="SAM" id="MobiDB-lite"/>
    </source>
</evidence>